<dbReference type="EMBL" id="ML996165">
    <property type="protein sequence ID" value="KAF2733200.1"/>
    <property type="molecule type" value="Genomic_DNA"/>
</dbReference>
<dbReference type="FunFam" id="1.10.10.10:FF:000141">
    <property type="entry name" value="vacuolar protein-sorting-associated protein 25"/>
    <property type="match status" value="1"/>
</dbReference>
<keyword evidence="6" id="KW-0653">Protein transport</keyword>
<keyword evidence="10" id="KW-1185">Reference proteome</keyword>
<evidence type="ECO:0000313" key="9">
    <source>
        <dbReference type="EMBL" id="KAF2733200.1"/>
    </source>
</evidence>
<dbReference type="GO" id="GO:0043328">
    <property type="term" value="P:protein transport to vacuole involved in ubiquitin-dependent protein catabolic process via the multivesicular body sorting pathway"/>
    <property type="evidence" value="ECO:0007669"/>
    <property type="project" value="TreeGrafter"/>
</dbReference>
<organism evidence="9 10">
    <name type="scientific">Polyplosphaeria fusca</name>
    <dbReference type="NCBI Taxonomy" id="682080"/>
    <lineage>
        <taxon>Eukaryota</taxon>
        <taxon>Fungi</taxon>
        <taxon>Dikarya</taxon>
        <taxon>Ascomycota</taxon>
        <taxon>Pezizomycotina</taxon>
        <taxon>Dothideomycetes</taxon>
        <taxon>Pleosporomycetidae</taxon>
        <taxon>Pleosporales</taxon>
        <taxon>Tetraplosphaeriaceae</taxon>
        <taxon>Polyplosphaeria</taxon>
    </lineage>
</organism>
<dbReference type="PRINTS" id="PR00910">
    <property type="entry name" value="LVIRUSORF6"/>
</dbReference>
<evidence type="ECO:0000256" key="4">
    <source>
        <dbReference type="ARBA" id="ARBA00022448"/>
    </source>
</evidence>
<comment type="subcellular location">
    <subcellularLocation>
        <location evidence="1">Cytoplasm</location>
    </subcellularLocation>
</comment>
<evidence type="ECO:0000256" key="8">
    <source>
        <dbReference type="SAM" id="MobiDB-lite"/>
    </source>
</evidence>
<dbReference type="Proteomes" id="UP000799444">
    <property type="component" value="Unassembled WGS sequence"/>
</dbReference>
<dbReference type="OrthoDB" id="245150at2759"/>
<evidence type="ECO:0000313" key="10">
    <source>
        <dbReference type="Proteomes" id="UP000799444"/>
    </source>
</evidence>
<accession>A0A9P4V2D7</accession>
<evidence type="ECO:0000256" key="6">
    <source>
        <dbReference type="ARBA" id="ARBA00022927"/>
    </source>
</evidence>
<feature type="region of interest" description="Disordered" evidence="8">
    <location>
        <begin position="1"/>
        <end position="40"/>
    </location>
</feature>
<dbReference type="Gene3D" id="1.10.10.570">
    <property type="entry name" value="Winged helix' DNA-binding domain. Chain C. Domain 1"/>
    <property type="match status" value="1"/>
</dbReference>
<evidence type="ECO:0000256" key="3">
    <source>
        <dbReference type="ARBA" id="ARBA00017934"/>
    </source>
</evidence>
<sequence length="230" mass="25639">MTSTPSLSNFSVAPTLAPSANEPSPSPSPSPAPQPPSKTDFVFPPQYSFPPFFTLQPVLSTRHSQLTSWSILIQSYCRFHRLFALTLIDALSTPLFSNAALSRRLSLRDARAVVTWMCSAEGQQRAEWVPTSSSSSTKKARDDETEGGGRFWVYWRRPEEWAAALEEWVDRTGQKGTVLTLYEITDSDATKREEFYGMDADLLARSLAICVRRGKAQVFGQEGSEGVKFF</sequence>
<dbReference type="GO" id="GO:0042803">
    <property type="term" value="F:protein homodimerization activity"/>
    <property type="evidence" value="ECO:0007669"/>
    <property type="project" value="TreeGrafter"/>
</dbReference>
<feature type="compositionally biased region" description="Polar residues" evidence="8">
    <location>
        <begin position="1"/>
        <end position="12"/>
    </location>
</feature>
<comment type="caution">
    <text evidence="9">The sequence shown here is derived from an EMBL/GenBank/DDBJ whole genome shotgun (WGS) entry which is preliminary data.</text>
</comment>
<dbReference type="InterPro" id="IPR036388">
    <property type="entry name" value="WH-like_DNA-bd_sf"/>
</dbReference>
<name>A0A9P4V2D7_9PLEO</name>
<keyword evidence="4" id="KW-0813">Transport</keyword>
<dbReference type="GO" id="GO:0016236">
    <property type="term" value="P:macroautophagy"/>
    <property type="evidence" value="ECO:0007669"/>
    <property type="project" value="UniProtKB-ARBA"/>
</dbReference>
<dbReference type="Gene3D" id="1.10.10.10">
    <property type="entry name" value="Winged helix-like DNA-binding domain superfamily/Winged helix DNA-binding domain"/>
    <property type="match status" value="1"/>
</dbReference>
<dbReference type="InterPro" id="IPR008570">
    <property type="entry name" value="ESCRT-II_cplx_Vps25-sub"/>
</dbReference>
<dbReference type="GO" id="GO:0005198">
    <property type="term" value="F:structural molecule activity"/>
    <property type="evidence" value="ECO:0007669"/>
    <property type="project" value="TreeGrafter"/>
</dbReference>
<protein>
    <recommendedName>
        <fullName evidence="3">Vacuolar protein-sorting-associated protein 25</fullName>
    </recommendedName>
    <alternativeName>
        <fullName evidence="7">ESCRT-II complex subunit VPS25</fullName>
    </alternativeName>
</protein>
<dbReference type="SUPFAM" id="SSF46785">
    <property type="entry name" value="Winged helix' DNA-binding domain"/>
    <property type="match status" value="2"/>
</dbReference>
<reference evidence="9" key="1">
    <citation type="journal article" date="2020" name="Stud. Mycol.">
        <title>101 Dothideomycetes genomes: a test case for predicting lifestyles and emergence of pathogens.</title>
        <authorList>
            <person name="Haridas S."/>
            <person name="Albert R."/>
            <person name="Binder M."/>
            <person name="Bloem J."/>
            <person name="Labutti K."/>
            <person name="Salamov A."/>
            <person name="Andreopoulos B."/>
            <person name="Baker S."/>
            <person name="Barry K."/>
            <person name="Bills G."/>
            <person name="Bluhm B."/>
            <person name="Cannon C."/>
            <person name="Castanera R."/>
            <person name="Culley D."/>
            <person name="Daum C."/>
            <person name="Ezra D."/>
            <person name="Gonzalez J."/>
            <person name="Henrissat B."/>
            <person name="Kuo A."/>
            <person name="Liang C."/>
            <person name="Lipzen A."/>
            <person name="Lutzoni F."/>
            <person name="Magnuson J."/>
            <person name="Mondo S."/>
            <person name="Nolan M."/>
            <person name="Ohm R."/>
            <person name="Pangilinan J."/>
            <person name="Park H.-J."/>
            <person name="Ramirez L."/>
            <person name="Alfaro M."/>
            <person name="Sun H."/>
            <person name="Tritt A."/>
            <person name="Yoshinaga Y."/>
            <person name="Zwiers L.-H."/>
            <person name="Turgeon B."/>
            <person name="Goodwin S."/>
            <person name="Spatafora J."/>
            <person name="Crous P."/>
            <person name="Grigoriev I."/>
        </authorList>
    </citation>
    <scope>NUCLEOTIDE SEQUENCE</scope>
    <source>
        <strain evidence="9">CBS 125425</strain>
    </source>
</reference>
<gene>
    <name evidence="9" type="ORF">EJ04DRAFT_553553</name>
</gene>
<keyword evidence="5" id="KW-0963">Cytoplasm</keyword>
<proteinExistence type="inferred from homology"/>
<dbReference type="AlphaFoldDB" id="A0A9P4V2D7"/>
<dbReference type="PANTHER" id="PTHR13149:SF0">
    <property type="entry name" value="VACUOLAR PROTEIN-SORTING-ASSOCIATED PROTEIN 25"/>
    <property type="match status" value="1"/>
</dbReference>
<evidence type="ECO:0000256" key="5">
    <source>
        <dbReference type="ARBA" id="ARBA00022490"/>
    </source>
</evidence>
<feature type="compositionally biased region" description="Pro residues" evidence="8">
    <location>
        <begin position="24"/>
        <end position="36"/>
    </location>
</feature>
<evidence type="ECO:0000256" key="1">
    <source>
        <dbReference type="ARBA" id="ARBA00004496"/>
    </source>
</evidence>
<dbReference type="InterPro" id="IPR036390">
    <property type="entry name" value="WH_DNA-bd_sf"/>
</dbReference>
<dbReference type="Pfam" id="PF05871">
    <property type="entry name" value="ESCRT-II"/>
    <property type="match status" value="1"/>
</dbReference>
<comment type="similarity">
    <text evidence="2">Belongs to the VPS25 family.</text>
</comment>
<dbReference type="FunFam" id="1.10.10.570:FF:000003">
    <property type="entry name" value="Vacuolar protein-sorting-associated protein 25"/>
    <property type="match status" value="1"/>
</dbReference>
<dbReference type="InterPro" id="IPR014041">
    <property type="entry name" value="ESCRT-II_cplx_Vps25-sub_N"/>
</dbReference>
<dbReference type="PANTHER" id="PTHR13149">
    <property type="entry name" value="VACUOLAR PROTEIN SORTING-ASSOCIATED PROTEIN VPS25"/>
    <property type="match status" value="1"/>
</dbReference>
<dbReference type="GO" id="GO:0000814">
    <property type="term" value="C:ESCRT II complex"/>
    <property type="evidence" value="ECO:0007669"/>
    <property type="project" value="InterPro"/>
</dbReference>
<evidence type="ECO:0000256" key="7">
    <source>
        <dbReference type="ARBA" id="ARBA00030094"/>
    </source>
</evidence>
<evidence type="ECO:0000256" key="2">
    <source>
        <dbReference type="ARBA" id="ARBA00009674"/>
    </source>
</evidence>